<dbReference type="InterPro" id="IPR041424">
    <property type="entry name" value="CinA_KH"/>
</dbReference>
<dbReference type="PANTHER" id="PTHR13939">
    <property type="entry name" value="NICOTINAMIDE-NUCLEOTIDE AMIDOHYDROLASE PNCC"/>
    <property type="match status" value="1"/>
</dbReference>
<name>A0ABM7XF13_9BACT</name>
<sequence>MIPTVEILSTGDELLTGQVVDTNSTWLMDRLWDLGLMVRRKTLVGDDRGDLQAALREATARADVVVMSGGMGPTEDDLTAECVAAVLGVPLERHEPSLEAIRRRFQHFGRPMTPNNEKQALFPRGAAVIPNRFGTAPGFSVQLGRARLYCLPGVPVEYKGLCDEAVLPALAAGLESVPAGRVVKLFGLGESAVDHAMRPLMDAPENQGVRFGYRAHWPEVHVKWTVGGEDATARADRLLGEVRALFGDAVWGEGKDELPRVVVERLLSRGERVTTAESCTGGLVAELLTSVPGSSGAFDMGVVAYSYEAKSALVGVPAELIAAHGAVSEPVARALAEGSRARAGATWGVGITGIAGPGGGTPEKPVGTVHLALAGPGGTAHVARLYRGDRDRVRRSTAFEALFLLLRAMR</sequence>
<dbReference type="NCBIfam" id="TIGR00200">
    <property type="entry name" value="cinA_nterm"/>
    <property type="match status" value="1"/>
</dbReference>
<dbReference type="EMBL" id="AP025592">
    <property type="protein sequence ID" value="BDG10443.1"/>
    <property type="molecule type" value="Genomic_DNA"/>
</dbReference>
<dbReference type="Gene3D" id="3.30.70.2860">
    <property type="match status" value="1"/>
</dbReference>
<feature type="domain" description="MoaB/Mog" evidence="2">
    <location>
        <begin position="6"/>
        <end position="172"/>
    </location>
</feature>
<dbReference type="InterPro" id="IPR008135">
    <property type="entry name" value="Competence-induced_CinA"/>
</dbReference>
<evidence type="ECO:0000256" key="1">
    <source>
        <dbReference type="HAMAP-Rule" id="MF_00226"/>
    </source>
</evidence>
<dbReference type="InterPro" id="IPR008136">
    <property type="entry name" value="CinA_C"/>
</dbReference>
<dbReference type="Gene3D" id="3.40.980.10">
    <property type="entry name" value="MoaB/Mog-like domain"/>
    <property type="match status" value="1"/>
</dbReference>
<comment type="similarity">
    <text evidence="1">Belongs to the CinA family.</text>
</comment>
<protein>
    <recommendedName>
        <fullName evidence="1">CinA-like protein</fullName>
    </recommendedName>
</protein>
<dbReference type="CDD" id="cd00885">
    <property type="entry name" value="cinA"/>
    <property type="match status" value="1"/>
</dbReference>
<dbReference type="Gene3D" id="3.90.950.20">
    <property type="entry name" value="CinA-like"/>
    <property type="match status" value="1"/>
</dbReference>
<reference evidence="4" key="1">
    <citation type="journal article" date="2022" name="Int. J. Syst. Evol. Microbiol.">
        <title>Anaeromyxobacter oryzae sp. nov., Anaeromyxobacter diazotrophicus sp. nov. and Anaeromyxobacter paludicola sp. nov., isolated from paddy soils.</title>
        <authorList>
            <person name="Itoh H."/>
            <person name="Xu Z."/>
            <person name="Mise K."/>
            <person name="Masuda Y."/>
            <person name="Ushijima N."/>
            <person name="Hayakawa C."/>
            <person name="Shiratori Y."/>
            <person name="Senoo K."/>
        </authorList>
    </citation>
    <scope>NUCLEOTIDE SEQUENCE [LARGE SCALE GENOMIC DNA]</scope>
    <source>
        <strain evidence="4">Red630</strain>
    </source>
</reference>
<dbReference type="InterPro" id="IPR050101">
    <property type="entry name" value="CinA"/>
</dbReference>
<dbReference type="InterPro" id="IPR036425">
    <property type="entry name" value="MoaB/Mog-like_dom_sf"/>
</dbReference>
<keyword evidence="4" id="KW-1185">Reference proteome</keyword>
<gene>
    <name evidence="3" type="ORF">AMPC_35560</name>
</gene>
<dbReference type="HAMAP" id="MF_00226_B">
    <property type="entry name" value="CinA_B"/>
    <property type="match status" value="1"/>
</dbReference>
<dbReference type="Pfam" id="PF02464">
    <property type="entry name" value="CinA"/>
    <property type="match status" value="1"/>
</dbReference>
<organism evidence="3 4">
    <name type="scientific">Anaeromyxobacter paludicola</name>
    <dbReference type="NCBI Taxonomy" id="2918171"/>
    <lineage>
        <taxon>Bacteria</taxon>
        <taxon>Pseudomonadati</taxon>
        <taxon>Myxococcota</taxon>
        <taxon>Myxococcia</taxon>
        <taxon>Myxococcales</taxon>
        <taxon>Cystobacterineae</taxon>
        <taxon>Anaeromyxobacteraceae</taxon>
        <taxon>Anaeromyxobacter</taxon>
    </lineage>
</organism>
<dbReference type="InterPro" id="IPR001453">
    <property type="entry name" value="MoaB/Mog_dom"/>
</dbReference>
<proteinExistence type="inferred from homology"/>
<dbReference type="NCBIfam" id="TIGR00199">
    <property type="entry name" value="PncC_domain"/>
    <property type="match status" value="1"/>
</dbReference>
<dbReference type="Pfam" id="PF00994">
    <property type="entry name" value="MoCF_biosynth"/>
    <property type="match status" value="1"/>
</dbReference>
<dbReference type="NCBIfam" id="TIGR00177">
    <property type="entry name" value="molyb_syn"/>
    <property type="match status" value="1"/>
</dbReference>
<accession>A0ABM7XF13</accession>
<dbReference type="Pfam" id="PF18146">
    <property type="entry name" value="CinA_KH"/>
    <property type="match status" value="1"/>
</dbReference>
<evidence type="ECO:0000259" key="2">
    <source>
        <dbReference type="SMART" id="SM00852"/>
    </source>
</evidence>
<dbReference type="PANTHER" id="PTHR13939:SF0">
    <property type="entry name" value="NMN AMIDOHYDROLASE-LIKE PROTEIN YFAY"/>
    <property type="match status" value="1"/>
</dbReference>
<dbReference type="Proteomes" id="UP001162734">
    <property type="component" value="Chromosome"/>
</dbReference>
<dbReference type="InterPro" id="IPR036653">
    <property type="entry name" value="CinA-like_C"/>
</dbReference>
<dbReference type="SUPFAM" id="SSF53218">
    <property type="entry name" value="Molybdenum cofactor biosynthesis proteins"/>
    <property type="match status" value="1"/>
</dbReference>
<evidence type="ECO:0000313" key="3">
    <source>
        <dbReference type="EMBL" id="BDG10443.1"/>
    </source>
</evidence>
<dbReference type="NCBIfam" id="NF001813">
    <property type="entry name" value="PRK00549.1"/>
    <property type="match status" value="1"/>
</dbReference>
<dbReference type="SUPFAM" id="SSF142433">
    <property type="entry name" value="CinA-like"/>
    <property type="match status" value="1"/>
</dbReference>
<dbReference type="SMART" id="SM00852">
    <property type="entry name" value="MoCF_biosynth"/>
    <property type="match status" value="1"/>
</dbReference>
<dbReference type="PIRSF" id="PIRSF006728">
    <property type="entry name" value="CinA"/>
    <property type="match status" value="1"/>
</dbReference>
<evidence type="ECO:0000313" key="4">
    <source>
        <dbReference type="Proteomes" id="UP001162734"/>
    </source>
</evidence>